<dbReference type="RefSeq" id="WP_303283522.1">
    <property type="nucleotide sequence ID" value="NZ_BAABCZ010000004.1"/>
</dbReference>
<evidence type="ECO:0000313" key="2">
    <source>
        <dbReference type="EMBL" id="MDO5988870.1"/>
    </source>
</evidence>
<keyword evidence="1" id="KW-0812">Transmembrane</keyword>
<evidence type="ECO:0000313" key="3">
    <source>
        <dbReference type="Proteomes" id="UP001176891"/>
    </source>
</evidence>
<dbReference type="Proteomes" id="UP001176891">
    <property type="component" value="Unassembled WGS sequence"/>
</dbReference>
<reference evidence="2" key="1">
    <citation type="submission" date="2023-07" db="EMBL/GenBank/DDBJ databases">
        <title>Two novel species in the genus Flavivirga.</title>
        <authorList>
            <person name="Kwon K."/>
        </authorList>
    </citation>
    <scope>NUCLEOTIDE SEQUENCE</scope>
    <source>
        <strain evidence="2">KACC 14157</strain>
    </source>
</reference>
<keyword evidence="3" id="KW-1185">Reference proteome</keyword>
<protein>
    <recommendedName>
        <fullName evidence="4">General secretion pathway protein</fullName>
    </recommendedName>
</protein>
<comment type="caution">
    <text evidence="2">The sequence shown here is derived from an EMBL/GenBank/DDBJ whole genome shotgun (WGS) entry which is preliminary data.</text>
</comment>
<feature type="transmembrane region" description="Helical" evidence="1">
    <location>
        <begin position="232"/>
        <end position="255"/>
    </location>
</feature>
<name>A0ABT8X5M9_9FLAO</name>
<accession>A0ABT8X5M9</accession>
<keyword evidence="1" id="KW-1133">Transmembrane helix</keyword>
<evidence type="ECO:0000256" key="1">
    <source>
        <dbReference type="SAM" id="Phobius"/>
    </source>
</evidence>
<organism evidence="2 3">
    <name type="scientific">Flavivirga amylovorans</name>
    <dbReference type="NCBI Taxonomy" id="870486"/>
    <lineage>
        <taxon>Bacteria</taxon>
        <taxon>Pseudomonadati</taxon>
        <taxon>Bacteroidota</taxon>
        <taxon>Flavobacteriia</taxon>
        <taxon>Flavobacteriales</taxon>
        <taxon>Flavobacteriaceae</taxon>
        <taxon>Flavivirga</taxon>
    </lineage>
</organism>
<keyword evidence="1" id="KW-0472">Membrane</keyword>
<evidence type="ECO:0008006" key="4">
    <source>
        <dbReference type="Google" id="ProtNLM"/>
    </source>
</evidence>
<dbReference type="EMBL" id="JAUOEM010000005">
    <property type="protein sequence ID" value="MDO5988870.1"/>
    <property type="molecule type" value="Genomic_DNA"/>
</dbReference>
<proteinExistence type="predicted"/>
<gene>
    <name evidence="2" type="ORF">Q4Q39_15775</name>
</gene>
<sequence length="395" mass="46281">MLLKKLTNILDDNKKYYALSISNVNGVLEYYLITLLFKDNELKVEGRFKSKDIDDTFKTHINKNYPVILHIEGDSIINKHVENKAGYRKKIIFKSNLDDFYFYEYKQEETVFVSVARKELIDAFIKEINILNVFVVHLSYGPFVMANLLSVIKDYSSISSVNYAIEIKENKILSFKNKSNSKNQYTINGDTFNEYEIPLIGAFFSYKFPNNIIDFDTDFLSHNTSEFKYKKWFKIACVFSLFFFLVTLFSSHLLYNSYINTLVEKESVYALSQQTAIELNELREEKKLKEKILQTTNISNKSFITRYVADIGNSTLPEITLKKIHVIPKLKKIEHGKKIDFHFNVISIAGNVTNDEVFNRWVKQIKTLEWIEKLDIVAYSQESKIMNEFILKIEI</sequence>